<accession>A0A841K5K2</accession>
<dbReference type="Proteomes" id="UP000588017">
    <property type="component" value="Unassembled WGS sequence"/>
</dbReference>
<dbReference type="EMBL" id="JACHEH010000003">
    <property type="protein sequence ID" value="MBB6167787.1"/>
    <property type="molecule type" value="Genomic_DNA"/>
</dbReference>
<evidence type="ECO:0000313" key="2">
    <source>
        <dbReference type="EMBL" id="MBB6167787.1"/>
    </source>
</evidence>
<gene>
    <name evidence="2" type="ORF">HNQ73_001410</name>
</gene>
<keyword evidence="1" id="KW-1133">Transmembrane helix</keyword>
<feature type="transmembrane region" description="Helical" evidence="1">
    <location>
        <begin position="69"/>
        <end position="92"/>
    </location>
</feature>
<keyword evidence="1" id="KW-0812">Transmembrane</keyword>
<name>A0A841K5K2_9HYPH</name>
<protein>
    <recommendedName>
        <fullName evidence="4">PetM family of cytochrome b6f complex subunit 7</fullName>
    </recommendedName>
</protein>
<dbReference type="RefSeq" id="WP_183333636.1">
    <property type="nucleotide sequence ID" value="NZ_BMHX01000003.1"/>
</dbReference>
<keyword evidence="3" id="KW-1185">Reference proteome</keyword>
<feature type="transmembrane region" description="Helical" evidence="1">
    <location>
        <begin position="7"/>
        <end position="29"/>
    </location>
</feature>
<comment type="caution">
    <text evidence="2">The sequence shown here is derived from an EMBL/GenBank/DDBJ whole genome shotgun (WGS) entry which is preliminary data.</text>
</comment>
<proteinExistence type="predicted"/>
<dbReference type="AlphaFoldDB" id="A0A841K5K2"/>
<evidence type="ECO:0000313" key="3">
    <source>
        <dbReference type="Proteomes" id="UP000588017"/>
    </source>
</evidence>
<organism evidence="2 3">
    <name type="scientific">Chelatococcus composti</name>
    <dbReference type="NCBI Taxonomy" id="1743235"/>
    <lineage>
        <taxon>Bacteria</taxon>
        <taxon>Pseudomonadati</taxon>
        <taxon>Pseudomonadota</taxon>
        <taxon>Alphaproteobacteria</taxon>
        <taxon>Hyphomicrobiales</taxon>
        <taxon>Chelatococcaceae</taxon>
        <taxon>Chelatococcus</taxon>
    </lineage>
</organism>
<reference evidence="2 3" key="1">
    <citation type="submission" date="2020-08" db="EMBL/GenBank/DDBJ databases">
        <title>Genomic Encyclopedia of Type Strains, Phase IV (KMG-IV): sequencing the most valuable type-strain genomes for metagenomic binning, comparative biology and taxonomic classification.</title>
        <authorList>
            <person name="Goeker M."/>
        </authorList>
    </citation>
    <scope>NUCLEOTIDE SEQUENCE [LARGE SCALE GENOMIC DNA]</scope>
    <source>
        <strain evidence="2 3">DSM 101465</strain>
    </source>
</reference>
<evidence type="ECO:0008006" key="4">
    <source>
        <dbReference type="Google" id="ProtNLM"/>
    </source>
</evidence>
<keyword evidence="1" id="KW-0472">Membrane</keyword>
<sequence length="106" mass="11741">MRFVLRVIGFLVIVAGFVSFVIDSTRGIANGHFDFTPLGATLFALLPQSFPLIEPAVARHIHPFLWDPVLLTLFTAPTWVVALVIGVLAMWIGRRKPEPIGFATDR</sequence>
<evidence type="ECO:0000256" key="1">
    <source>
        <dbReference type="SAM" id="Phobius"/>
    </source>
</evidence>